<gene>
    <name evidence="1" type="ORF">ESB13_16525</name>
</gene>
<organism evidence="1 2">
    <name type="scientific">Filimonas effusa</name>
    <dbReference type="NCBI Taxonomy" id="2508721"/>
    <lineage>
        <taxon>Bacteria</taxon>
        <taxon>Pseudomonadati</taxon>
        <taxon>Bacteroidota</taxon>
        <taxon>Chitinophagia</taxon>
        <taxon>Chitinophagales</taxon>
        <taxon>Chitinophagaceae</taxon>
        <taxon>Filimonas</taxon>
    </lineage>
</organism>
<reference evidence="1 2" key="1">
    <citation type="submission" date="2019-01" db="EMBL/GenBank/DDBJ databases">
        <title>Filimonas sp. strain TTM-71.</title>
        <authorList>
            <person name="Chen W.-M."/>
        </authorList>
    </citation>
    <scope>NUCLEOTIDE SEQUENCE [LARGE SCALE GENOMIC DNA]</scope>
    <source>
        <strain evidence="1 2">TTM-71</strain>
    </source>
</reference>
<dbReference type="EMBL" id="SDHZ01000002">
    <property type="protein sequence ID" value="RXK83685.1"/>
    <property type="molecule type" value="Genomic_DNA"/>
</dbReference>
<evidence type="ECO:0000313" key="2">
    <source>
        <dbReference type="Proteomes" id="UP000290545"/>
    </source>
</evidence>
<proteinExistence type="predicted"/>
<accession>A0A4Q1D5C5</accession>
<protein>
    <submittedName>
        <fullName evidence="1">Uncharacterized protein</fullName>
    </submittedName>
</protein>
<keyword evidence="2" id="KW-1185">Reference proteome</keyword>
<sequence>MNLPTILLIAGCLICTSCIDQQRGLMHKEGYRYISGQTVKSDQNGKLKEAPKWLPTHHMTGEEADSMLIHGDFDSIFVKIPVTAGGIPKMYRKILLKPDSWKPRPAYGALKFAGVYSTEALPGFFIAFYFTENRSAVLRVEYTSPGFLVGATLFSKDSTNFLKEGGIFILPEALNRT</sequence>
<dbReference type="AlphaFoldDB" id="A0A4Q1D5C5"/>
<dbReference type="OrthoDB" id="9872466at2"/>
<dbReference type="RefSeq" id="WP_129004737.1">
    <property type="nucleotide sequence ID" value="NZ_SDHZ01000002.1"/>
</dbReference>
<comment type="caution">
    <text evidence="1">The sequence shown here is derived from an EMBL/GenBank/DDBJ whole genome shotgun (WGS) entry which is preliminary data.</text>
</comment>
<dbReference type="Proteomes" id="UP000290545">
    <property type="component" value="Unassembled WGS sequence"/>
</dbReference>
<name>A0A4Q1D5C5_9BACT</name>
<evidence type="ECO:0000313" key="1">
    <source>
        <dbReference type="EMBL" id="RXK83685.1"/>
    </source>
</evidence>